<dbReference type="PANTHER" id="PTHR35075">
    <property type="entry name" value="A-KINASE ANCHOR PROTEIN 14"/>
    <property type="match status" value="1"/>
</dbReference>
<dbReference type="KEGG" id="ccin:107273286"/>
<dbReference type="GeneID" id="107273286"/>
<dbReference type="AlphaFoldDB" id="A0AAJ7CBW5"/>
<dbReference type="GO" id="GO:0005952">
    <property type="term" value="C:cAMP-dependent protein kinase complex"/>
    <property type="evidence" value="ECO:0007669"/>
    <property type="project" value="TreeGrafter"/>
</dbReference>
<organism evidence="1 2">
    <name type="scientific">Cephus cinctus</name>
    <name type="common">Wheat stem sawfly</name>
    <dbReference type="NCBI Taxonomy" id="211228"/>
    <lineage>
        <taxon>Eukaryota</taxon>
        <taxon>Metazoa</taxon>
        <taxon>Ecdysozoa</taxon>
        <taxon>Arthropoda</taxon>
        <taxon>Hexapoda</taxon>
        <taxon>Insecta</taxon>
        <taxon>Pterygota</taxon>
        <taxon>Neoptera</taxon>
        <taxon>Endopterygota</taxon>
        <taxon>Hymenoptera</taxon>
        <taxon>Cephoidea</taxon>
        <taxon>Cephidae</taxon>
        <taxon>Cephus</taxon>
    </lineage>
</organism>
<reference evidence="2" key="1">
    <citation type="submission" date="2025-08" db="UniProtKB">
        <authorList>
            <consortium name="RefSeq"/>
        </authorList>
    </citation>
    <scope>IDENTIFICATION</scope>
</reference>
<evidence type="ECO:0000313" key="2">
    <source>
        <dbReference type="RefSeq" id="XP_015606822.2"/>
    </source>
</evidence>
<dbReference type="InterPro" id="IPR025663">
    <property type="entry name" value="AKAP_28"/>
</dbReference>
<proteinExistence type="predicted"/>
<dbReference type="GO" id="GO:0034237">
    <property type="term" value="F:protein kinase A regulatory subunit binding"/>
    <property type="evidence" value="ECO:0007669"/>
    <property type="project" value="TreeGrafter"/>
</dbReference>
<dbReference type="RefSeq" id="XP_015606822.2">
    <property type="nucleotide sequence ID" value="XM_015751336.2"/>
</dbReference>
<gene>
    <name evidence="2" type="primary">LOC107273286</name>
</gene>
<dbReference type="PANTHER" id="PTHR35075:SF1">
    <property type="entry name" value="A-KINASE ANCHOR PROTEIN 14"/>
    <property type="match status" value="1"/>
</dbReference>
<name>A0AAJ7CBW5_CEPCN</name>
<sequence>MSFESTPTIFYFTHLVLMLKQTSVIIVIRIQREMDGIYLRLGNYDYDVFMNVSDFSRRFVDRTISDAVCLALKAKHYRTLTFLGKKIPRDCAQREKKISWPTCGKVNSQNALRCIETMMDQWKALPGMRDWMYHVEFIRLGSNRSSEFYAYRTKWSVPTSACPIPRVTASVFFNVEASRLKPEWYPVDVTYVFEGSQLIHRTNWPFQPKWLYDILDMKNIIFLDVDQP</sequence>
<dbReference type="Pfam" id="PF14469">
    <property type="entry name" value="AKAP28"/>
    <property type="match status" value="1"/>
</dbReference>
<dbReference type="Proteomes" id="UP000694920">
    <property type="component" value="Unplaced"/>
</dbReference>
<protein>
    <submittedName>
        <fullName evidence="2">A-kinase anchor protein 14-like</fullName>
    </submittedName>
</protein>
<dbReference type="InterPro" id="IPR053084">
    <property type="entry name" value="AKAP"/>
</dbReference>
<keyword evidence="1" id="KW-1185">Reference proteome</keyword>
<evidence type="ECO:0000313" key="1">
    <source>
        <dbReference type="Proteomes" id="UP000694920"/>
    </source>
</evidence>
<accession>A0AAJ7CBW5</accession>